<organism evidence="9 10">
    <name type="scientific">Nocardioides panacihumi</name>
    <dbReference type="NCBI Taxonomy" id="400774"/>
    <lineage>
        <taxon>Bacteria</taxon>
        <taxon>Bacillati</taxon>
        <taxon>Actinomycetota</taxon>
        <taxon>Actinomycetes</taxon>
        <taxon>Propionibacteriales</taxon>
        <taxon>Nocardioidaceae</taxon>
        <taxon>Nocardioides</taxon>
    </lineage>
</organism>
<keyword evidence="6 7" id="KW-0472">Membrane</keyword>
<dbReference type="PANTHER" id="PTHR30353">
    <property type="entry name" value="INNER MEMBRANE PROTEIN DEDA-RELATED"/>
    <property type="match status" value="1"/>
</dbReference>
<evidence type="ECO:0000256" key="5">
    <source>
        <dbReference type="ARBA" id="ARBA00022989"/>
    </source>
</evidence>
<protein>
    <recommendedName>
        <fullName evidence="8">VTT domain-containing protein</fullName>
    </recommendedName>
</protein>
<dbReference type="PANTHER" id="PTHR30353:SF15">
    <property type="entry name" value="INNER MEMBRANE PROTEIN YABI"/>
    <property type="match status" value="1"/>
</dbReference>
<evidence type="ECO:0000313" key="10">
    <source>
        <dbReference type="Proteomes" id="UP001500571"/>
    </source>
</evidence>
<evidence type="ECO:0000256" key="7">
    <source>
        <dbReference type="RuleBase" id="RU367016"/>
    </source>
</evidence>
<feature type="transmembrane region" description="Helical" evidence="7">
    <location>
        <begin position="172"/>
        <end position="196"/>
    </location>
</feature>
<feature type="transmembrane region" description="Helical" evidence="7">
    <location>
        <begin position="141"/>
        <end position="160"/>
    </location>
</feature>
<feature type="transmembrane region" description="Helical" evidence="7">
    <location>
        <begin position="56"/>
        <end position="77"/>
    </location>
</feature>
<keyword evidence="5 7" id="KW-1133">Transmembrane helix</keyword>
<evidence type="ECO:0000256" key="4">
    <source>
        <dbReference type="ARBA" id="ARBA00022692"/>
    </source>
</evidence>
<feature type="domain" description="VTT" evidence="8">
    <location>
        <begin position="36"/>
        <end position="161"/>
    </location>
</feature>
<evidence type="ECO:0000256" key="6">
    <source>
        <dbReference type="ARBA" id="ARBA00023136"/>
    </source>
</evidence>
<evidence type="ECO:0000256" key="1">
    <source>
        <dbReference type="ARBA" id="ARBA00004651"/>
    </source>
</evidence>
<dbReference type="Proteomes" id="UP001500571">
    <property type="component" value="Unassembled WGS sequence"/>
</dbReference>
<dbReference type="RefSeq" id="WP_344045953.1">
    <property type="nucleotide sequence ID" value="NZ_BAAAPB010000003.1"/>
</dbReference>
<keyword evidence="4 7" id="KW-0812">Transmembrane</keyword>
<dbReference type="EMBL" id="BAAAPB010000003">
    <property type="protein sequence ID" value="GAA1966990.1"/>
    <property type="molecule type" value="Genomic_DNA"/>
</dbReference>
<sequence length="227" mass="23443">MSAIVAHLLSTPVWLTLLVVFALPALESSAFLGFVFPGELALLLGGVAAGQGHVPLAGVLAAGVAGAVAGDAVGYVVGRRWGRRILDSTMGRFVKAEHLDRAENALGRRGGLAVLLGRFTVALRVLIPGLAGMGRMPFRRFAVFNVLGAVAWGGLVVVAGDLAGSNWHTVEHLVTGIGGAMTALVVAVLVGVRLRVAQRAVARLRSIVPALRRGGSSLHRRLGTTSA</sequence>
<feature type="transmembrane region" description="Helical" evidence="7">
    <location>
        <begin position="12"/>
        <end position="36"/>
    </location>
</feature>
<name>A0ABN2RCF3_9ACTN</name>
<keyword evidence="3 7" id="KW-1003">Cell membrane</keyword>
<comment type="caution">
    <text evidence="9">The sequence shown here is derived from an EMBL/GenBank/DDBJ whole genome shotgun (WGS) entry which is preliminary data.</text>
</comment>
<gene>
    <name evidence="9" type="ORF">GCM10009798_29150</name>
</gene>
<reference evidence="9 10" key="1">
    <citation type="journal article" date="2019" name="Int. J. Syst. Evol. Microbiol.">
        <title>The Global Catalogue of Microorganisms (GCM) 10K type strain sequencing project: providing services to taxonomists for standard genome sequencing and annotation.</title>
        <authorList>
            <consortium name="The Broad Institute Genomics Platform"/>
            <consortium name="The Broad Institute Genome Sequencing Center for Infectious Disease"/>
            <person name="Wu L."/>
            <person name="Ma J."/>
        </authorList>
    </citation>
    <scope>NUCLEOTIDE SEQUENCE [LARGE SCALE GENOMIC DNA]</scope>
    <source>
        <strain evidence="9 10">JCM 15309</strain>
    </source>
</reference>
<evidence type="ECO:0000313" key="9">
    <source>
        <dbReference type="EMBL" id="GAA1966990.1"/>
    </source>
</evidence>
<keyword evidence="10" id="KW-1185">Reference proteome</keyword>
<accession>A0ABN2RCF3</accession>
<evidence type="ECO:0000256" key="3">
    <source>
        <dbReference type="ARBA" id="ARBA00022475"/>
    </source>
</evidence>
<evidence type="ECO:0000256" key="2">
    <source>
        <dbReference type="ARBA" id="ARBA00010792"/>
    </source>
</evidence>
<evidence type="ECO:0000259" key="8">
    <source>
        <dbReference type="Pfam" id="PF09335"/>
    </source>
</evidence>
<dbReference type="InterPro" id="IPR032818">
    <property type="entry name" value="DedA-like"/>
</dbReference>
<proteinExistence type="inferred from homology"/>
<comment type="similarity">
    <text evidence="2 7">Belongs to the DedA family.</text>
</comment>
<comment type="subcellular location">
    <subcellularLocation>
        <location evidence="1 7">Cell membrane</location>
        <topology evidence="1 7">Multi-pass membrane protein</topology>
    </subcellularLocation>
</comment>
<dbReference type="Pfam" id="PF09335">
    <property type="entry name" value="VTT_dom"/>
    <property type="match status" value="1"/>
</dbReference>
<dbReference type="InterPro" id="IPR032816">
    <property type="entry name" value="VTT_dom"/>
</dbReference>